<dbReference type="Pfam" id="PF07690">
    <property type="entry name" value="MFS_1"/>
    <property type="match status" value="2"/>
</dbReference>
<feature type="transmembrane region" description="Helical" evidence="3">
    <location>
        <begin position="137"/>
        <end position="157"/>
    </location>
</feature>
<dbReference type="PANTHER" id="PTHR11360:SF303">
    <property type="entry name" value="MAJOR FACILITATOR SUPERFAMILY (MFS) PROFILE DOMAIN-CONTAINING PROTEIN"/>
    <property type="match status" value="1"/>
</dbReference>
<feature type="transmembrane region" description="Helical" evidence="3">
    <location>
        <begin position="550"/>
        <end position="569"/>
    </location>
</feature>
<feature type="transmembrane region" description="Helical" evidence="3">
    <location>
        <begin position="7"/>
        <end position="31"/>
    </location>
</feature>
<dbReference type="GO" id="GO:0016020">
    <property type="term" value="C:membrane"/>
    <property type="evidence" value="ECO:0007669"/>
    <property type="project" value="UniProtKB-SubCell"/>
</dbReference>
<keyword evidence="3" id="KW-1133">Transmembrane helix</keyword>
<dbReference type="InterPro" id="IPR036259">
    <property type="entry name" value="MFS_trans_sf"/>
</dbReference>
<evidence type="ECO:0000313" key="6">
    <source>
        <dbReference type="Proteomes" id="UP000678393"/>
    </source>
</evidence>
<feature type="transmembrane region" description="Helical" evidence="3">
    <location>
        <begin position="483"/>
        <end position="504"/>
    </location>
</feature>
<evidence type="ECO:0000313" key="5">
    <source>
        <dbReference type="EMBL" id="CAG5119552.1"/>
    </source>
</evidence>
<accession>A0A8S3YVD5</accession>
<dbReference type="Gene3D" id="1.20.1250.20">
    <property type="entry name" value="MFS general substrate transporter like domains"/>
    <property type="match status" value="2"/>
</dbReference>
<name>A0A8S3YVD5_9EUPU</name>
<dbReference type="SUPFAM" id="SSF103473">
    <property type="entry name" value="MFS general substrate transporter"/>
    <property type="match status" value="1"/>
</dbReference>
<feature type="transmembrane region" description="Helical" evidence="3">
    <location>
        <begin position="163"/>
        <end position="184"/>
    </location>
</feature>
<dbReference type="GO" id="GO:0008028">
    <property type="term" value="F:monocarboxylic acid transmembrane transporter activity"/>
    <property type="evidence" value="ECO:0007669"/>
    <property type="project" value="TreeGrafter"/>
</dbReference>
<feature type="transmembrane region" description="Helical" evidence="3">
    <location>
        <begin position="458"/>
        <end position="477"/>
    </location>
</feature>
<evidence type="ECO:0000256" key="1">
    <source>
        <dbReference type="ARBA" id="ARBA00004141"/>
    </source>
</evidence>
<organism evidence="5 6">
    <name type="scientific">Candidula unifasciata</name>
    <dbReference type="NCBI Taxonomy" id="100452"/>
    <lineage>
        <taxon>Eukaryota</taxon>
        <taxon>Metazoa</taxon>
        <taxon>Spiralia</taxon>
        <taxon>Lophotrochozoa</taxon>
        <taxon>Mollusca</taxon>
        <taxon>Gastropoda</taxon>
        <taxon>Heterobranchia</taxon>
        <taxon>Euthyneura</taxon>
        <taxon>Panpulmonata</taxon>
        <taxon>Eupulmonata</taxon>
        <taxon>Stylommatophora</taxon>
        <taxon>Helicina</taxon>
        <taxon>Helicoidea</taxon>
        <taxon>Geomitridae</taxon>
        <taxon>Candidula</taxon>
    </lineage>
</organism>
<proteinExistence type="predicted"/>
<feature type="transmembrane region" description="Helical" evidence="3">
    <location>
        <begin position="101"/>
        <end position="125"/>
    </location>
</feature>
<sequence>MEGGYRGIVVVFSAFMIQFLAFGNYSIIGIYTVHLLHVFENDAVGVSLISAIHSALLLCSGPLASFLMTKITFRKLSIAGAALVSLGIFCTPLLVYLPTMYLFFGVFAGLGGCLIYLPSHVLSGLYYDKYRSISTGVATAGQGMGATVMPLIVGMLIEEYTWRGSLMILAAVDMHLFIFALLMIEPPEDNDKLLHQDAVYPDCKDTVTECFSLESAAVKSPDLETASQYQKAEPQSPNHDVRTESQQLYEERNLNSVCESSNRELTYSTSLKRRGSRSRRIERRPSRSSRPRSVSLTSVPEDDISRIFIPSYLTWLPNFRNSFDLYGSNDAFETAIVETEESPFDEKEEEQQETQCTDVEKVSLVNDSQNFPVEISLKEHFKDHLRVLAEFKFMIYFISTIIWSMTTTMFVTFGPDLIVMKGHEAVNAAFVFTFYGVGQLIGCVFISITGNMLGRRIVLYMVANVLTGIFIGIVPLFKSFTELAIVLVCMGFAVGCILGLYMIVSVDILGTKDMEIGLGYVLLASGMGCFAGPPLGGVLSNVYGDYDKSFYMAGGFTVFAGLIMVFVYLPKCRKKKIIVVPSNL</sequence>
<dbReference type="Proteomes" id="UP000678393">
    <property type="component" value="Unassembled WGS sequence"/>
</dbReference>
<reference evidence="5" key="1">
    <citation type="submission" date="2021-04" db="EMBL/GenBank/DDBJ databases">
        <authorList>
            <consortium name="Molecular Ecology Group"/>
        </authorList>
    </citation>
    <scope>NUCLEOTIDE SEQUENCE</scope>
</reference>
<dbReference type="InterPro" id="IPR011701">
    <property type="entry name" value="MFS"/>
</dbReference>
<evidence type="ECO:0000259" key="4">
    <source>
        <dbReference type="PROSITE" id="PS50850"/>
    </source>
</evidence>
<gene>
    <name evidence="5" type="ORF">CUNI_LOCUS5110</name>
</gene>
<feature type="domain" description="Major facilitator superfamily (MFS) profile" evidence="4">
    <location>
        <begin position="392"/>
        <end position="584"/>
    </location>
</feature>
<dbReference type="PANTHER" id="PTHR11360">
    <property type="entry name" value="MONOCARBOXYLATE TRANSPORTER"/>
    <property type="match status" value="1"/>
</dbReference>
<keyword evidence="3" id="KW-0812">Transmembrane</keyword>
<comment type="caution">
    <text evidence="5">The sequence shown here is derived from an EMBL/GenBank/DDBJ whole genome shotgun (WGS) entry which is preliminary data.</text>
</comment>
<keyword evidence="3" id="KW-0472">Membrane</keyword>
<keyword evidence="6" id="KW-1185">Reference proteome</keyword>
<dbReference type="OrthoDB" id="6499973at2759"/>
<feature type="region of interest" description="Disordered" evidence="2">
    <location>
        <begin position="222"/>
        <end position="254"/>
    </location>
</feature>
<evidence type="ECO:0000256" key="3">
    <source>
        <dbReference type="SAM" id="Phobius"/>
    </source>
</evidence>
<feature type="transmembrane region" description="Helical" evidence="3">
    <location>
        <begin position="425"/>
        <end position="446"/>
    </location>
</feature>
<evidence type="ECO:0000256" key="2">
    <source>
        <dbReference type="SAM" id="MobiDB-lite"/>
    </source>
</evidence>
<feature type="compositionally biased region" description="Basic and acidic residues" evidence="2">
    <location>
        <begin position="239"/>
        <end position="253"/>
    </location>
</feature>
<feature type="transmembrane region" description="Helical" evidence="3">
    <location>
        <begin position="76"/>
        <end position="95"/>
    </location>
</feature>
<feature type="transmembrane region" description="Helical" evidence="3">
    <location>
        <begin position="393"/>
        <end position="413"/>
    </location>
</feature>
<dbReference type="InterPro" id="IPR050327">
    <property type="entry name" value="Proton-linked_MCT"/>
</dbReference>
<dbReference type="PROSITE" id="PS50850">
    <property type="entry name" value="MFS"/>
    <property type="match status" value="1"/>
</dbReference>
<feature type="transmembrane region" description="Helical" evidence="3">
    <location>
        <begin position="516"/>
        <end position="538"/>
    </location>
</feature>
<protein>
    <recommendedName>
        <fullName evidence="4">Major facilitator superfamily (MFS) profile domain-containing protein</fullName>
    </recommendedName>
</protein>
<feature type="transmembrane region" description="Helical" evidence="3">
    <location>
        <begin position="43"/>
        <end position="64"/>
    </location>
</feature>
<dbReference type="InterPro" id="IPR020846">
    <property type="entry name" value="MFS_dom"/>
</dbReference>
<dbReference type="EMBL" id="CAJHNH020000735">
    <property type="protein sequence ID" value="CAG5119552.1"/>
    <property type="molecule type" value="Genomic_DNA"/>
</dbReference>
<dbReference type="AlphaFoldDB" id="A0A8S3YVD5"/>
<feature type="compositionally biased region" description="Basic residues" evidence="2">
    <location>
        <begin position="271"/>
        <end position="290"/>
    </location>
</feature>
<feature type="region of interest" description="Disordered" evidence="2">
    <location>
        <begin position="268"/>
        <end position="296"/>
    </location>
</feature>
<comment type="subcellular location">
    <subcellularLocation>
        <location evidence="1">Membrane</location>
        <topology evidence="1">Multi-pass membrane protein</topology>
    </subcellularLocation>
</comment>
<feature type="compositionally biased region" description="Polar residues" evidence="2">
    <location>
        <begin position="225"/>
        <end position="238"/>
    </location>
</feature>